<organism evidence="4 5">
    <name type="scientific">Streptomyces atriruber</name>
    <dbReference type="NCBI Taxonomy" id="545121"/>
    <lineage>
        <taxon>Bacteria</taxon>
        <taxon>Bacillati</taxon>
        <taxon>Actinomycetota</taxon>
        <taxon>Actinomycetes</taxon>
        <taxon>Kitasatosporales</taxon>
        <taxon>Streptomycetaceae</taxon>
        <taxon>Streptomyces</taxon>
    </lineage>
</organism>
<dbReference type="Proteomes" id="UP001551176">
    <property type="component" value="Unassembled WGS sequence"/>
</dbReference>
<dbReference type="PANTHER" id="PTHR43877">
    <property type="entry name" value="AMINOALKYLPHOSPHONATE N-ACETYLTRANSFERASE-RELATED-RELATED"/>
    <property type="match status" value="1"/>
</dbReference>
<dbReference type="InterPro" id="IPR016181">
    <property type="entry name" value="Acyl_CoA_acyltransferase"/>
</dbReference>
<evidence type="ECO:0000256" key="1">
    <source>
        <dbReference type="ARBA" id="ARBA00022679"/>
    </source>
</evidence>
<proteinExistence type="predicted"/>
<accession>A0ABV3C0E3</accession>
<keyword evidence="2" id="KW-0012">Acyltransferase</keyword>
<dbReference type="InterPro" id="IPR000182">
    <property type="entry name" value="GNAT_dom"/>
</dbReference>
<dbReference type="EMBL" id="JBEYXV010000029">
    <property type="protein sequence ID" value="MEU6826731.1"/>
    <property type="molecule type" value="Genomic_DNA"/>
</dbReference>
<name>A0ABV3C0E3_9ACTN</name>
<evidence type="ECO:0000313" key="4">
    <source>
        <dbReference type="EMBL" id="MEU6826731.1"/>
    </source>
</evidence>
<dbReference type="InterPro" id="IPR050832">
    <property type="entry name" value="Bact_Acetyltransf"/>
</dbReference>
<sequence>MKHVIRAVRHEDWTKIKALRLDALRDPVAHLAFHETHEQAAAQPDGFWQDRAAGAAEGKTVRQFVAEAADGRWLGTLSVLVEQRGVESFFADVPEASQTHIVGVFVRPEARGTGLAEDLLQAALEWSWSLTEPQIERVRLFVHEDNARAEAMYGKVGFKRTGHAVPAAADPTRSDNELALLRS</sequence>
<protein>
    <submittedName>
        <fullName evidence="4">GNAT family N-acetyltransferase</fullName>
    </submittedName>
</protein>
<gene>
    <name evidence="4" type="ORF">ABZ921_39525</name>
</gene>
<dbReference type="Gene3D" id="3.40.630.30">
    <property type="match status" value="1"/>
</dbReference>
<dbReference type="RefSeq" id="WP_359358198.1">
    <property type="nucleotide sequence ID" value="NZ_JBEYXV010000029.1"/>
</dbReference>
<evidence type="ECO:0000259" key="3">
    <source>
        <dbReference type="PROSITE" id="PS51186"/>
    </source>
</evidence>
<reference evidence="4 5" key="1">
    <citation type="submission" date="2024-06" db="EMBL/GenBank/DDBJ databases">
        <title>The Natural Products Discovery Center: Release of the First 8490 Sequenced Strains for Exploring Actinobacteria Biosynthetic Diversity.</title>
        <authorList>
            <person name="Kalkreuter E."/>
            <person name="Kautsar S.A."/>
            <person name="Yang D."/>
            <person name="Bader C.D."/>
            <person name="Teijaro C.N."/>
            <person name="Fluegel L."/>
            <person name="Davis C.M."/>
            <person name="Simpson J.R."/>
            <person name="Lauterbach L."/>
            <person name="Steele A.D."/>
            <person name="Gui C."/>
            <person name="Meng S."/>
            <person name="Li G."/>
            <person name="Viehrig K."/>
            <person name="Ye F."/>
            <person name="Su P."/>
            <person name="Kiefer A.F."/>
            <person name="Nichols A."/>
            <person name="Cepeda A.J."/>
            <person name="Yan W."/>
            <person name="Fan B."/>
            <person name="Jiang Y."/>
            <person name="Adhikari A."/>
            <person name="Zheng C.-J."/>
            <person name="Schuster L."/>
            <person name="Cowan T.M."/>
            <person name="Smanski M.J."/>
            <person name="Chevrette M.G."/>
            <person name="De Carvalho L.P.S."/>
            <person name="Shen B."/>
        </authorList>
    </citation>
    <scope>NUCLEOTIDE SEQUENCE [LARGE SCALE GENOMIC DNA]</scope>
    <source>
        <strain evidence="4 5">NPDC046838</strain>
    </source>
</reference>
<keyword evidence="5" id="KW-1185">Reference proteome</keyword>
<dbReference type="CDD" id="cd04301">
    <property type="entry name" value="NAT_SF"/>
    <property type="match status" value="1"/>
</dbReference>
<keyword evidence="1" id="KW-0808">Transferase</keyword>
<dbReference type="SUPFAM" id="SSF55729">
    <property type="entry name" value="Acyl-CoA N-acyltransferases (Nat)"/>
    <property type="match status" value="1"/>
</dbReference>
<dbReference type="PROSITE" id="PS51186">
    <property type="entry name" value="GNAT"/>
    <property type="match status" value="1"/>
</dbReference>
<dbReference type="Pfam" id="PF00583">
    <property type="entry name" value="Acetyltransf_1"/>
    <property type="match status" value="1"/>
</dbReference>
<feature type="domain" description="N-acetyltransferase" evidence="3">
    <location>
        <begin position="3"/>
        <end position="183"/>
    </location>
</feature>
<evidence type="ECO:0000313" key="5">
    <source>
        <dbReference type="Proteomes" id="UP001551176"/>
    </source>
</evidence>
<evidence type="ECO:0000256" key="2">
    <source>
        <dbReference type="ARBA" id="ARBA00023315"/>
    </source>
</evidence>
<comment type="caution">
    <text evidence="4">The sequence shown here is derived from an EMBL/GenBank/DDBJ whole genome shotgun (WGS) entry which is preliminary data.</text>
</comment>